<comment type="caution">
    <text evidence="2">The sequence shown here is derived from an EMBL/GenBank/DDBJ whole genome shotgun (WGS) entry which is preliminary data.</text>
</comment>
<dbReference type="PROSITE" id="PS51257">
    <property type="entry name" value="PROKAR_LIPOPROTEIN"/>
    <property type="match status" value="1"/>
</dbReference>
<gene>
    <name evidence="2" type="ORF">DBW97_01080</name>
</gene>
<feature type="chain" id="PRO_5016901646" description="Glycine zipper family protein" evidence="1">
    <location>
        <begin position="20"/>
        <end position="339"/>
    </location>
</feature>
<name>A0A368BR91_9GAMM</name>
<evidence type="ECO:0000256" key="1">
    <source>
        <dbReference type="SAM" id="SignalP"/>
    </source>
</evidence>
<reference evidence="2 3" key="1">
    <citation type="journal article" date="2018" name="Microbiome">
        <title>Fine metagenomic profile of the Mediterranean stratified and mixed water columns revealed by assembly and recruitment.</title>
        <authorList>
            <person name="Haro-Moreno J.M."/>
            <person name="Lopez-Perez M."/>
            <person name="De La Torre J.R."/>
            <person name="Picazo A."/>
            <person name="Camacho A."/>
            <person name="Rodriguez-Valera F."/>
        </authorList>
    </citation>
    <scope>NUCLEOTIDE SEQUENCE [LARGE SCALE GENOMIC DNA]</scope>
    <source>
        <strain evidence="2">MED-G83</strain>
    </source>
</reference>
<dbReference type="AlphaFoldDB" id="A0A368BR91"/>
<dbReference type="Proteomes" id="UP000252147">
    <property type="component" value="Unassembled WGS sequence"/>
</dbReference>
<protein>
    <recommendedName>
        <fullName evidence="4">Glycine zipper family protein</fullName>
    </recommendedName>
</protein>
<evidence type="ECO:0000313" key="3">
    <source>
        <dbReference type="Proteomes" id="UP000252147"/>
    </source>
</evidence>
<keyword evidence="1" id="KW-0732">Signal</keyword>
<evidence type="ECO:0000313" key="2">
    <source>
        <dbReference type="EMBL" id="RCL39352.1"/>
    </source>
</evidence>
<accession>A0A368BR91</accession>
<evidence type="ECO:0008006" key="4">
    <source>
        <dbReference type="Google" id="ProtNLM"/>
    </source>
</evidence>
<feature type="signal peptide" evidence="1">
    <location>
        <begin position="1"/>
        <end position="19"/>
    </location>
</feature>
<dbReference type="EMBL" id="QOPD01000001">
    <property type="protein sequence ID" value="RCL39352.1"/>
    <property type="molecule type" value="Genomic_DNA"/>
</dbReference>
<proteinExistence type="predicted"/>
<organism evidence="2 3">
    <name type="scientific">SAR86 cluster bacterium</name>
    <dbReference type="NCBI Taxonomy" id="2030880"/>
    <lineage>
        <taxon>Bacteria</taxon>
        <taxon>Pseudomonadati</taxon>
        <taxon>Pseudomonadota</taxon>
        <taxon>Gammaproteobacteria</taxon>
        <taxon>SAR86 cluster</taxon>
    </lineage>
</organism>
<sequence>MFIRFLLAFTILLSGCATTPATKPNNRIIETDEISARENLTDRERRQLALSTPYILEILPEFEGYIFETDQTNVGDDMMFCGDFGMNMDVDHNEIVTGAIAKKESEAAGAGDVIAAGTSTAAAVGLGAAVIAIAILGPFAGALGTSSTALAGSAFSAAASATISQIGPAIVLGAILAESEKASIDGQVKSDNAVRAFVLKSAIIRCLTSKGYNFDIYAGLVMADKANVQFVEYVDAVNLLETYGDLAIAEYQVIANDFDAYETYSDGGYYDMSDYEKNSLKLYLEYLKSENQPLRIMQKEVALKRNETLDQDSLIYWDSYSKRFVFLEQNKLAVVTDNS</sequence>